<comment type="caution">
    <text evidence="1">The sequence shown here is derived from an EMBL/GenBank/DDBJ whole genome shotgun (WGS) entry which is preliminary data.</text>
</comment>
<feature type="non-terminal residue" evidence="1">
    <location>
        <position position="1"/>
    </location>
</feature>
<dbReference type="OrthoDB" id="420044at2759"/>
<sequence length="345" mass="37513">MNGAELAGGLLTALGKLDMEPYLWQADAYPHCHQCDQLQSSFRAALAAPLAVGVSDPPRLTQVRDKALVATKADVKGYNDKQVVSWLVVTSLSGMNGPGLVMASEITFADIAQDAKYAEHVFDGVWVYNLLTRLPCGYIPDAQQLGNVSLGDGPQKRCIPVLFGESGSGKTVQALFAPALKMLTEDCGVVRVFACSLPDASEHLDKVREASRENRTAVRAEWCQKFVMQEFKERLKNAFPNHGDLVRGWLEDEQRNSSALGSVVFVIDEITKCPELAKGIAACQDDIYKELNLYCDSPQLVMASTSAARVLEPGPSLDYSSDPSKVCLVPVGQVKERSFLDSLIA</sequence>
<reference evidence="1" key="1">
    <citation type="submission" date="2021-02" db="EMBL/GenBank/DDBJ databases">
        <authorList>
            <person name="Dougan E. K."/>
            <person name="Rhodes N."/>
            <person name="Thang M."/>
            <person name="Chan C."/>
        </authorList>
    </citation>
    <scope>NUCLEOTIDE SEQUENCE</scope>
</reference>
<gene>
    <name evidence="1" type="ORF">SNEC2469_LOCUS32199</name>
</gene>
<name>A0A813BVT3_9DINO</name>
<organism evidence="1 2">
    <name type="scientific">Symbiodinium necroappetens</name>
    <dbReference type="NCBI Taxonomy" id="1628268"/>
    <lineage>
        <taxon>Eukaryota</taxon>
        <taxon>Sar</taxon>
        <taxon>Alveolata</taxon>
        <taxon>Dinophyceae</taxon>
        <taxon>Suessiales</taxon>
        <taxon>Symbiodiniaceae</taxon>
        <taxon>Symbiodinium</taxon>
    </lineage>
</organism>
<proteinExistence type="predicted"/>
<protein>
    <submittedName>
        <fullName evidence="1">Uncharacterized protein</fullName>
    </submittedName>
</protein>
<evidence type="ECO:0000313" key="1">
    <source>
        <dbReference type="EMBL" id="CAE7928326.1"/>
    </source>
</evidence>
<dbReference type="EMBL" id="CAJNJA010080761">
    <property type="protein sequence ID" value="CAE7928326.1"/>
    <property type="molecule type" value="Genomic_DNA"/>
</dbReference>
<evidence type="ECO:0000313" key="2">
    <source>
        <dbReference type="Proteomes" id="UP000601435"/>
    </source>
</evidence>
<dbReference type="AlphaFoldDB" id="A0A813BVT3"/>
<keyword evidence="2" id="KW-1185">Reference proteome</keyword>
<dbReference type="Proteomes" id="UP000601435">
    <property type="component" value="Unassembled WGS sequence"/>
</dbReference>
<accession>A0A813BVT3</accession>